<dbReference type="Gene3D" id="2.60.40.10">
    <property type="entry name" value="Immunoglobulins"/>
    <property type="match status" value="1"/>
</dbReference>
<dbReference type="InterPro" id="IPR013783">
    <property type="entry name" value="Ig-like_fold"/>
</dbReference>
<organism evidence="1 2">
    <name type="scientific">Archaeoglobus sulfaticallidus PM70-1</name>
    <dbReference type="NCBI Taxonomy" id="387631"/>
    <lineage>
        <taxon>Archaea</taxon>
        <taxon>Methanobacteriati</taxon>
        <taxon>Methanobacteriota</taxon>
        <taxon>Archaeoglobi</taxon>
        <taxon>Archaeoglobales</taxon>
        <taxon>Archaeoglobaceae</taxon>
        <taxon>Archaeoglobus</taxon>
    </lineage>
</organism>
<dbReference type="Proteomes" id="UP000013307">
    <property type="component" value="Chromosome"/>
</dbReference>
<dbReference type="STRING" id="387631.Asulf_01949"/>
<dbReference type="HOGENOM" id="CLU_410855_0_0_2"/>
<evidence type="ECO:0000313" key="1">
    <source>
        <dbReference type="EMBL" id="AGK61915.1"/>
    </source>
</evidence>
<dbReference type="eggNOG" id="arCOG02537">
    <property type="taxonomic scope" value="Archaea"/>
</dbReference>
<sequence>MRKTVVGAILLLAMIAIASASAQDVCRDLPDGSLAPGSTATVTLTVTVDGADFYAIDEVLPAGWEIVDAGGGNTADPGHIKWIALQNAEDTTYTYQVRVPEGAAEGTYTFSGDFQMQGMDNPAPISCDSSVEVQVETVQVPPPEGMNVCRDLPDGSLAPGSTATVTLTVTVDGADFYAIDEVLPAGWEIVDAGGGNTADPGHIKWIALQNAEDTTYTYQVRVPEGAAEGTYTFSGDFQMQGMDNPAPISCDSSVEVAEGPQPTIAQPSKGDMLSGMATIVEVDESGRNITYNLFEYYPDLNCDGKANDGAGWVEIYNDTNGDDGWSAEWDTVTVPDGCYIIRATMGDDEGLTGSDQTSVIACNPPEPSIPNPGDGASVAGTITIEAVDDSGQNDVVKSVFEYAPAADTTWTLIGEDTDGSDGWSVDWNASGVEDGEYLIRATMYDTCSSAEETITITVVSGSIVLHPGWNLISVVCGLDNSSVDHVLEGIDYEAVISYNACNGGWESVTDIEPLKAYWIKVESMQVITNLECGASVPPSMQLCEGWNIIGHLLKSPASAETTLFMIDESYDRIWVWNAEEQTHDLYGYNCNVWPYPCPPLVSGEHVTTEDFVMQPHAGYWIHVTSETTLEALES</sequence>
<gene>
    <name evidence="1" type="ORF">Asulf_01949</name>
</gene>
<reference evidence="1 2" key="1">
    <citation type="journal article" date="2013" name="Genome Announc.">
        <title>Complete Genome Sequence of the Thermophilic and Facultatively Chemolithoautotrophic Sulfate Reducer Archaeoglobus sulfaticallidus Strain PM70-1T.</title>
        <authorList>
            <person name="Stokke R."/>
            <person name="Hocking W.P."/>
            <person name="Steinsbu B.O."/>
            <person name="Steen I.H."/>
        </authorList>
    </citation>
    <scope>NUCLEOTIDE SEQUENCE [LARGE SCALE GENOMIC DNA]</scope>
    <source>
        <strain evidence="1">PM70-1</strain>
    </source>
</reference>
<dbReference type="eggNOG" id="arCOG04500">
    <property type="taxonomic scope" value="Archaea"/>
</dbReference>
<dbReference type="KEGG" id="ast:Asulf_01949"/>
<dbReference type="AlphaFoldDB" id="N0BNL6"/>
<dbReference type="eggNOG" id="arCOG06738">
    <property type="taxonomic scope" value="Archaea"/>
</dbReference>
<proteinExistence type="predicted"/>
<protein>
    <recommendedName>
        <fullName evidence="3">Ig-like domain-containing protein</fullName>
    </recommendedName>
</protein>
<dbReference type="EMBL" id="CP005290">
    <property type="protein sequence ID" value="AGK61915.1"/>
    <property type="molecule type" value="Genomic_DNA"/>
</dbReference>
<evidence type="ECO:0008006" key="3">
    <source>
        <dbReference type="Google" id="ProtNLM"/>
    </source>
</evidence>
<dbReference type="OrthoDB" id="59577at2157"/>
<accession>N0BNL6</accession>
<dbReference type="GeneID" id="15393583"/>
<keyword evidence="2" id="KW-1185">Reference proteome</keyword>
<name>N0BNL6_9EURY</name>
<evidence type="ECO:0000313" key="2">
    <source>
        <dbReference type="Proteomes" id="UP000013307"/>
    </source>
</evidence>
<dbReference type="RefSeq" id="WP_015591511.1">
    <property type="nucleotide sequence ID" value="NC_021169.1"/>
</dbReference>